<evidence type="ECO:0008006" key="4">
    <source>
        <dbReference type="Google" id="ProtNLM"/>
    </source>
</evidence>
<evidence type="ECO:0000256" key="1">
    <source>
        <dbReference type="SAM" id="MobiDB-lite"/>
    </source>
</evidence>
<organism evidence="2 3">
    <name type="scientific">Xylaria arbuscula</name>
    <dbReference type="NCBI Taxonomy" id="114810"/>
    <lineage>
        <taxon>Eukaryota</taxon>
        <taxon>Fungi</taxon>
        <taxon>Dikarya</taxon>
        <taxon>Ascomycota</taxon>
        <taxon>Pezizomycotina</taxon>
        <taxon>Sordariomycetes</taxon>
        <taxon>Xylariomycetidae</taxon>
        <taxon>Xylariales</taxon>
        <taxon>Xylariaceae</taxon>
        <taxon>Xylaria</taxon>
    </lineage>
</organism>
<name>A0A9W8NCZ7_9PEZI</name>
<feature type="compositionally biased region" description="Polar residues" evidence="1">
    <location>
        <begin position="1"/>
        <end position="15"/>
    </location>
</feature>
<reference evidence="2" key="1">
    <citation type="submission" date="2022-07" db="EMBL/GenBank/DDBJ databases">
        <title>Genome Sequence of Xylaria arbuscula.</title>
        <authorList>
            <person name="Buettner E."/>
        </authorList>
    </citation>
    <scope>NUCLEOTIDE SEQUENCE</scope>
    <source>
        <strain evidence="2">VT107</strain>
    </source>
</reference>
<sequence length="176" mass="19857">MKGEKTASSNKNPTSIEDERARLRRNQRNSRARKQAYVQDLEKRWNECLRLGAQATVEMQRESRKVHDENRLLRRLLHNQGLDDAAIGTAIVNLLDQESEKPPSILNRPIPHEIQTSDGGLSHWNSETDAVPSAVLFTGGEMPLGPQGDTYQELHMDDWLSDLCNIKDAFASDALV</sequence>
<feature type="compositionally biased region" description="Basic residues" evidence="1">
    <location>
        <begin position="22"/>
        <end position="34"/>
    </location>
</feature>
<dbReference type="CDD" id="cd14688">
    <property type="entry name" value="bZIP_YAP"/>
    <property type="match status" value="1"/>
</dbReference>
<evidence type="ECO:0000313" key="2">
    <source>
        <dbReference type="EMBL" id="KAJ3569694.1"/>
    </source>
</evidence>
<feature type="region of interest" description="Disordered" evidence="1">
    <location>
        <begin position="1"/>
        <end position="35"/>
    </location>
</feature>
<dbReference type="Proteomes" id="UP001148614">
    <property type="component" value="Unassembled WGS sequence"/>
</dbReference>
<gene>
    <name evidence="2" type="ORF">NPX13_g5997</name>
</gene>
<dbReference type="PANTHER" id="PTHR42070">
    <property type="entry name" value="FILAMENT ASSOCIATED PROTEIN, PUTATIVE (AFU_ORTHOLOGUE AFUA_8G06630)-RELATED"/>
    <property type="match status" value="1"/>
</dbReference>
<comment type="caution">
    <text evidence="2">The sequence shown here is derived from an EMBL/GenBank/DDBJ whole genome shotgun (WGS) entry which is preliminary data.</text>
</comment>
<dbReference type="AlphaFoldDB" id="A0A9W8NCZ7"/>
<evidence type="ECO:0000313" key="3">
    <source>
        <dbReference type="Proteomes" id="UP001148614"/>
    </source>
</evidence>
<keyword evidence="3" id="KW-1185">Reference proteome</keyword>
<protein>
    <recommendedName>
        <fullName evidence="4">BZIP domain-containing protein</fullName>
    </recommendedName>
</protein>
<dbReference type="EMBL" id="JANPWZ010001007">
    <property type="protein sequence ID" value="KAJ3569694.1"/>
    <property type="molecule type" value="Genomic_DNA"/>
</dbReference>
<proteinExistence type="predicted"/>
<accession>A0A9W8NCZ7</accession>
<dbReference type="PANTHER" id="PTHR42070:SF1">
    <property type="entry name" value="FILAMENT ASSOCIATED PROTEIN, PUTATIVE (AFU_ORTHOLOGUE AFUA_8G06630)-RELATED"/>
    <property type="match status" value="1"/>
</dbReference>